<sequence>MNCVHRDKSWQIVNYKNIYFIELYENAICIYSKTFELVYKKRTSNNYYSQIMIVEDTLFAQGGCSTFIDIMEIPTLEKKKRIQWKEEKGFERSGELLYIKKKNIVITELYSDMKDISIITMIDINTYREKTVWRAEKTFLKNIIYSDKMDDYLILYRKISTYKNKEAYIDEILWIKQKKKIMQNINIQGKYESICEVMVNSNDEICCLVGFFYNGYILNIAEDKKIAKDVDLIATSKDKKKIAYIKKDMLYVYSWEENLYLKKIKLQMKTPYYEMQFIDDKYIAVRDNSYMHWYEL</sequence>
<evidence type="ECO:0000313" key="1">
    <source>
        <dbReference type="EMBL" id="MBC5664053.1"/>
    </source>
</evidence>
<gene>
    <name evidence="1" type="ORF">H8S07_01965</name>
</gene>
<proteinExistence type="predicted"/>
<keyword evidence="2" id="KW-1185">Reference proteome</keyword>
<accession>A0ABR7ERS8</accession>
<dbReference type="RefSeq" id="WP_118661150.1">
    <property type="nucleotide sequence ID" value="NZ_JACOOY010000002.1"/>
</dbReference>
<organism evidence="1 2">
    <name type="scientific">Dorea hominis</name>
    <dbReference type="NCBI Taxonomy" id="2763040"/>
    <lineage>
        <taxon>Bacteria</taxon>
        <taxon>Bacillati</taxon>
        <taxon>Bacillota</taxon>
        <taxon>Clostridia</taxon>
        <taxon>Lachnospirales</taxon>
        <taxon>Lachnospiraceae</taxon>
        <taxon>Dorea</taxon>
    </lineage>
</organism>
<protein>
    <submittedName>
        <fullName evidence="1">Uncharacterized protein</fullName>
    </submittedName>
</protein>
<reference evidence="1 2" key="1">
    <citation type="submission" date="2020-08" db="EMBL/GenBank/DDBJ databases">
        <title>Genome public.</title>
        <authorList>
            <person name="Liu C."/>
            <person name="Sun Q."/>
        </authorList>
    </citation>
    <scope>NUCLEOTIDE SEQUENCE [LARGE SCALE GENOMIC DNA]</scope>
    <source>
        <strain evidence="1 2">NSJ-36</strain>
    </source>
</reference>
<comment type="caution">
    <text evidence="1">The sequence shown here is derived from an EMBL/GenBank/DDBJ whole genome shotgun (WGS) entry which is preliminary data.</text>
</comment>
<dbReference type="Proteomes" id="UP000647235">
    <property type="component" value="Unassembled WGS sequence"/>
</dbReference>
<name>A0ABR7ERS8_9FIRM</name>
<evidence type="ECO:0000313" key="2">
    <source>
        <dbReference type="Proteomes" id="UP000647235"/>
    </source>
</evidence>
<dbReference type="EMBL" id="JACOOY010000002">
    <property type="protein sequence ID" value="MBC5664053.1"/>
    <property type="molecule type" value="Genomic_DNA"/>
</dbReference>